<dbReference type="Gene3D" id="3.40.50.720">
    <property type="entry name" value="NAD(P)-binding Rossmann-like Domain"/>
    <property type="match status" value="1"/>
</dbReference>
<evidence type="ECO:0000256" key="2">
    <source>
        <dbReference type="ARBA" id="ARBA00023002"/>
    </source>
</evidence>
<dbReference type="Proteomes" id="UP000291933">
    <property type="component" value="Unassembled WGS sequence"/>
</dbReference>
<proteinExistence type="inferred from homology"/>
<dbReference type="Pfam" id="PF22725">
    <property type="entry name" value="GFO_IDH_MocA_C3"/>
    <property type="match status" value="1"/>
</dbReference>
<name>A0A4V2JTD8_PROTD</name>
<dbReference type="AlphaFoldDB" id="A0A4V2JTD8"/>
<organism evidence="5 6">
    <name type="scientific">Propioniciclava tarda</name>
    <dbReference type="NCBI Taxonomy" id="433330"/>
    <lineage>
        <taxon>Bacteria</taxon>
        <taxon>Bacillati</taxon>
        <taxon>Actinomycetota</taxon>
        <taxon>Actinomycetes</taxon>
        <taxon>Propionibacteriales</taxon>
        <taxon>Propionibacteriaceae</taxon>
        <taxon>Propioniciclava</taxon>
    </lineage>
</organism>
<dbReference type="GO" id="GO:0016491">
    <property type="term" value="F:oxidoreductase activity"/>
    <property type="evidence" value="ECO:0007669"/>
    <property type="project" value="UniProtKB-KW"/>
</dbReference>
<evidence type="ECO:0000256" key="1">
    <source>
        <dbReference type="ARBA" id="ARBA00010928"/>
    </source>
</evidence>
<evidence type="ECO:0000259" key="4">
    <source>
        <dbReference type="Pfam" id="PF22725"/>
    </source>
</evidence>
<dbReference type="PANTHER" id="PTHR22604:SF105">
    <property type="entry name" value="TRANS-1,2-DIHYDROBENZENE-1,2-DIOL DEHYDROGENASE"/>
    <property type="match status" value="1"/>
</dbReference>
<dbReference type="Pfam" id="PF01408">
    <property type="entry name" value="GFO_IDH_MocA"/>
    <property type="match status" value="1"/>
</dbReference>
<feature type="domain" description="Gfo/Idh/MocA-like oxidoreductase N-terminal" evidence="3">
    <location>
        <begin position="21"/>
        <end position="137"/>
    </location>
</feature>
<accession>A0A4V2JTD8</accession>
<dbReference type="SUPFAM" id="SSF55347">
    <property type="entry name" value="Glyceraldehyde-3-phosphate dehydrogenase-like, C-terminal domain"/>
    <property type="match status" value="1"/>
</dbReference>
<dbReference type="EMBL" id="SDMR01000002">
    <property type="protein sequence ID" value="TBT95931.1"/>
    <property type="molecule type" value="Genomic_DNA"/>
</dbReference>
<dbReference type="GO" id="GO:0000166">
    <property type="term" value="F:nucleotide binding"/>
    <property type="evidence" value="ECO:0007669"/>
    <property type="project" value="InterPro"/>
</dbReference>
<sequence length="344" mass="36093">MSLPSALPSSRVPDPRDAPPLRWGILATGGIARAFAEALRLHTRQVVLACGSRTQDAADRFAAAVGAERAYGSYEALVADPDVDAIYVASPHSHHAEHALLAIAAGKPVLVEKSFTRTAAEAHAVVDAARAAGVLAMEAMWTRFQPGADIIRQLLADGVLGELETVIADHGQAFAFDPTHRLYAPELAGGALLDLGIYPLSFAFFALGRPGRVTTVGSLAPTGVDRQLSLILDGFAAAPNAQALLNTTLAAKTPTTASISGSEARVELPGPFYIPQPVTLIGRDGVQLTSAQPTIPAHQGLCYQAAHCATLAKEGRLESPLLPLDETLAIMETMDLIRTQLHAS</sequence>
<gene>
    <name evidence="5" type="ORF">ET996_02865</name>
</gene>
<dbReference type="PANTHER" id="PTHR22604">
    <property type="entry name" value="OXIDOREDUCTASES"/>
    <property type="match status" value="1"/>
</dbReference>
<dbReference type="SUPFAM" id="SSF51735">
    <property type="entry name" value="NAD(P)-binding Rossmann-fold domains"/>
    <property type="match status" value="1"/>
</dbReference>
<dbReference type="Gene3D" id="3.30.360.10">
    <property type="entry name" value="Dihydrodipicolinate Reductase, domain 2"/>
    <property type="match status" value="1"/>
</dbReference>
<dbReference type="InterPro" id="IPR000683">
    <property type="entry name" value="Gfo/Idh/MocA-like_OxRdtase_N"/>
</dbReference>
<evidence type="ECO:0000313" key="5">
    <source>
        <dbReference type="EMBL" id="TBT95931.1"/>
    </source>
</evidence>
<comment type="similarity">
    <text evidence="1">Belongs to the Gfo/Idh/MocA family.</text>
</comment>
<feature type="domain" description="GFO/IDH/MocA-like oxidoreductase" evidence="4">
    <location>
        <begin position="151"/>
        <end position="266"/>
    </location>
</feature>
<dbReference type="InterPro" id="IPR036291">
    <property type="entry name" value="NAD(P)-bd_dom_sf"/>
</dbReference>
<dbReference type="InterPro" id="IPR050984">
    <property type="entry name" value="Gfo/Idh/MocA_domain"/>
</dbReference>
<comment type="caution">
    <text evidence="5">The sequence shown here is derived from an EMBL/GenBank/DDBJ whole genome shotgun (WGS) entry which is preliminary data.</text>
</comment>
<protein>
    <submittedName>
        <fullName evidence="5">Gfo/Idh/MocA family oxidoreductase</fullName>
    </submittedName>
</protein>
<evidence type="ECO:0000313" key="6">
    <source>
        <dbReference type="Proteomes" id="UP000291933"/>
    </source>
</evidence>
<reference evidence="5 6" key="1">
    <citation type="submission" date="2019-01" db="EMBL/GenBank/DDBJ databases">
        <title>Lactibacter flavus gen. nov., sp. nov., a novel bacterium of the family Propionibacteriaceae isolated from raw milk and dairy products.</title>
        <authorList>
            <person name="Huptas C."/>
            <person name="Wenning M."/>
            <person name="Breitenwieser F."/>
            <person name="Doll E."/>
            <person name="Von Neubeck M."/>
            <person name="Busse H.-J."/>
            <person name="Scherer S."/>
        </authorList>
    </citation>
    <scope>NUCLEOTIDE SEQUENCE [LARGE SCALE GENOMIC DNA]</scope>
    <source>
        <strain evidence="5 6">DSM 22130</strain>
    </source>
</reference>
<dbReference type="RefSeq" id="WP_131171046.1">
    <property type="nucleotide sequence ID" value="NZ_FXTL01000002.1"/>
</dbReference>
<keyword evidence="2" id="KW-0560">Oxidoreductase</keyword>
<keyword evidence="6" id="KW-1185">Reference proteome</keyword>
<dbReference type="OrthoDB" id="9815825at2"/>
<dbReference type="InterPro" id="IPR055170">
    <property type="entry name" value="GFO_IDH_MocA-like_dom"/>
</dbReference>
<evidence type="ECO:0000259" key="3">
    <source>
        <dbReference type="Pfam" id="PF01408"/>
    </source>
</evidence>